<dbReference type="CDD" id="cd06583">
    <property type="entry name" value="PGRP"/>
    <property type="match status" value="1"/>
</dbReference>
<dbReference type="EMBL" id="CP043494">
    <property type="protein sequence ID" value="WNG43278.1"/>
    <property type="molecule type" value="Genomic_DNA"/>
</dbReference>
<dbReference type="RefSeq" id="WP_395813955.1">
    <property type="nucleotide sequence ID" value="NZ_CP043494.1"/>
</dbReference>
<dbReference type="SUPFAM" id="SSF53955">
    <property type="entry name" value="Lysozyme-like"/>
    <property type="match status" value="1"/>
</dbReference>
<dbReference type="SMART" id="SM00644">
    <property type="entry name" value="Ami_2"/>
    <property type="match status" value="1"/>
</dbReference>
<keyword evidence="4" id="KW-0961">Cell wall biogenesis/degradation</keyword>
<organism evidence="8 9">
    <name type="scientific">Archangium minus</name>
    <dbReference type="NCBI Taxonomy" id="83450"/>
    <lineage>
        <taxon>Bacteria</taxon>
        <taxon>Pseudomonadati</taxon>
        <taxon>Myxococcota</taxon>
        <taxon>Myxococcia</taxon>
        <taxon>Myxococcales</taxon>
        <taxon>Cystobacterineae</taxon>
        <taxon>Archangiaceae</taxon>
        <taxon>Archangium</taxon>
    </lineage>
</organism>
<dbReference type="InterPro" id="IPR002502">
    <property type="entry name" value="Amidase_domain"/>
</dbReference>
<dbReference type="Pfam" id="PF01510">
    <property type="entry name" value="Amidase_2"/>
    <property type="match status" value="1"/>
</dbReference>
<accession>A0ABY9WI28</accession>
<evidence type="ECO:0000256" key="2">
    <source>
        <dbReference type="ARBA" id="ARBA00011901"/>
    </source>
</evidence>
<protein>
    <recommendedName>
        <fullName evidence="2">N-acetylmuramoyl-L-alanine amidase</fullName>
        <ecNumber evidence="2">3.5.1.28</ecNumber>
    </recommendedName>
</protein>
<dbReference type="EC" id="3.5.1.28" evidence="2"/>
<dbReference type="InterPro" id="IPR023346">
    <property type="entry name" value="Lysozyme-like_dom_sf"/>
</dbReference>
<dbReference type="InterPro" id="IPR033803">
    <property type="entry name" value="CBD-like_Golvesin-Xly"/>
</dbReference>
<keyword evidence="6" id="KW-0732">Signal</keyword>
<feature type="region of interest" description="Disordered" evidence="5">
    <location>
        <begin position="26"/>
        <end position="47"/>
    </location>
</feature>
<proteinExistence type="predicted"/>
<dbReference type="Proteomes" id="UP001611383">
    <property type="component" value="Chromosome"/>
</dbReference>
<evidence type="ECO:0000256" key="5">
    <source>
        <dbReference type="SAM" id="MobiDB-lite"/>
    </source>
</evidence>
<dbReference type="Gene3D" id="3.40.80.10">
    <property type="entry name" value="Peptidoglycan recognition protein-like"/>
    <property type="match status" value="1"/>
</dbReference>
<dbReference type="PANTHER" id="PTHR30417">
    <property type="entry name" value="N-ACETYLMURAMOYL-L-ALANINE AMIDASE AMID"/>
    <property type="match status" value="1"/>
</dbReference>
<feature type="signal peptide" evidence="6">
    <location>
        <begin position="1"/>
        <end position="22"/>
    </location>
</feature>
<evidence type="ECO:0000313" key="9">
    <source>
        <dbReference type="Proteomes" id="UP001611383"/>
    </source>
</evidence>
<dbReference type="PROSITE" id="PS51257">
    <property type="entry name" value="PROKAR_LIPOPROTEIN"/>
    <property type="match status" value="1"/>
</dbReference>
<feature type="compositionally biased region" description="Basic and acidic residues" evidence="5">
    <location>
        <begin position="37"/>
        <end position="47"/>
    </location>
</feature>
<reference evidence="8 9" key="1">
    <citation type="submission" date="2019-08" db="EMBL/GenBank/DDBJ databases">
        <title>Archangium and Cystobacter genomes.</title>
        <authorList>
            <person name="Chen I.-C.K."/>
            <person name="Wielgoss S."/>
        </authorList>
    </citation>
    <scope>NUCLEOTIDE SEQUENCE [LARGE SCALE GENOMIC DNA]</scope>
    <source>
        <strain evidence="8 9">Cbm 6</strain>
    </source>
</reference>
<dbReference type="Gene3D" id="2.60.120.260">
    <property type="entry name" value="Galactose-binding domain-like"/>
    <property type="match status" value="1"/>
</dbReference>
<feature type="chain" id="PRO_5046212626" description="N-acetylmuramoyl-L-alanine amidase" evidence="6">
    <location>
        <begin position="23"/>
        <end position="535"/>
    </location>
</feature>
<dbReference type="CDD" id="cd14488">
    <property type="entry name" value="CBM6-CBM35-CBM36_like_2"/>
    <property type="match status" value="1"/>
</dbReference>
<evidence type="ECO:0000313" key="8">
    <source>
        <dbReference type="EMBL" id="WNG43278.1"/>
    </source>
</evidence>
<comment type="catalytic activity">
    <reaction evidence="1">
        <text>Hydrolyzes the link between N-acetylmuramoyl residues and L-amino acid residues in certain cell-wall glycopeptides.</text>
        <dbReference type="EC" id="3.5.1.28"/>
    </reaction>
</comment>
<dbReference type="SUPFAM" id="SSF55846">
    <property type="entry name" value="N-acetylmuramoyl-L-alanine amidase-like"/>
    <property type="match status" value="1"/>
</dbReference>
<name>A0ABY9WI28_9BACT</name>
<gene>
    <name evidence="8" type="ORF">F0U60_03595</name>
</gene>
<dbReference type="Gene3D" id="1.10.530.10">
    <property type="match status" value="1"/>
</dbReference>
<evidence type="ECO:0000256" key="4">
    <source>
        <dbReference type="ARBA" id="ARBA00023316"/>
    </source>
</evidence>
<dbReference type="InterPro" id="IPR036505">
    <property type="entry name" value="Amidase/PGRP_sf"/>
</dbReference>
<dbReference type="InterPro" id="IPR051206">
    <property type="entry name" value="NAMLAA_amidase_2"/>
</dbReference>
<dbReference type="Pfam" id="PF25275">
    <property type="entry name" value="Golvesin_C"/>
    <property type="match status" value="1"/>
</dbReference>
<feature type="domain" description="N-acetylmuramoyl-L-alanine amidase" evidence="7">
    <location>
        <begin position="230"/>
        <end position="378"/>
    </location>
</feature>
<evidence type="ECO:0000256" key="6">
    <source>
        <dbReference type="SAM" id="SignalP"/>
    </source>
</evidence>
<keyword evidence="9" id="KW-1185">Reference proteome</keyword>
<keyword evidence="3" id="KW-0378">Hydrolase</keyword>
<evidence type="ECO:0000256" key="3">
    <source>
        <dbReference type="ARBA" id="ARBA00022801"/>
    </source>
</evidence>
<dbReference type="PANTHER" id="PTHR30417:SF1">
    <property type="entry name" value="N-ACETYLMURAMOYL-L-ALANINE AMIDASE AMID"/>
    <property type="match status" value="1"/>
</dbReference>
<sequence>MHPFRKPMVATLAAALSLAACGPQEPIPAPEAPAAVEDSRTPAQREAERTPYELDSAFAQAAAEFRVPADLLKAISYTETHWEMVKGEVEFEGMPAAYGLMALRGGNVTLAARLLGVSEEAVRTEPLHNIRGAAALLSAYADELKVEREDLGAWAPAAAKLSGITHSGAQAQYIHNQVYDVLRKGAVASTPEGKVAVSLRPTQVQAQFASPGVHAMATGPDYAAAIWRPSPNFGPRPTDSTGDVQIVVIHTCESGYSGCWNWLTDTASGVSAHYVVNESGSEISQLVREADRGWHVGAKYDCNLNDSKMCDLQNVSVNHFAVGIEHGGYASQASFPAGQIDASAKLTCDITKDQGIVPDSYHIVAHGRLQPASRTDPGPNWPWATYISKVQDYCNPPLIIDSNNANNDSSKGYVEVSANWASASATAGYYGSGYYSASTAAVSDPATFYFYLPAAATKTIDAWWTAGTNRSSTAPFLITNASGTQLAKVSVNQQTGGGTWNTLGTWSFPAGWNKVQLSRWTTSGYVVIADAIRVR</sequence>
<evidence type="ECO:0000256" key="1">
    <source>
        <dbReference type="ARBA" id="ARBA00001561"/>
    </source>
</evidence>
<evidence type="ECO:0000259" key="7">
    <source>
        <dbReference type="SMART" id="SM00644"/>
    </source>
</evidence>